<name>A0A453CR24_AEGTS</name>
<reference evidence="4" key="1">
    <citation type="journal article" date="2014" name="Science">
        <title>Ancient hybridizations among the ancestral genomes of bread wheat.</title>
        <authorList>
            <consortium name="International Wheat Genome Sequencing Consortium,"/>
            <person name="Marcussen T."/>
            <person name="Sandve S.R."/>
            <person name="Heier L."/>
            <person name="Spannagl M."/>
            <person name="Pfeifer M."/>
            <person name="Jakobsen K.S."/>
            <person name="Wulff B.B."/>
            <person name="Steuernagel B."/>
            <person name="Mayer K.F."/>
            <person name="Olsen O.A."/>
        </authorList>
    </citation>
    <scope>NUCLEOTIDE SEQUENCE [LARGE SCALE GENOMIC DNA]</scope>
    <source>
        <strain evidence="4">cv. AL8/78</strain>
    </source>
</reference>
<protein>
    <recommendedName>
        <fullName evidence="2">F-box domain-containing protein</fullName>
    </recommendedName>
</protein>
<reference evidence="3" key="5">
    <citation type="journal article" date="2021" name="G3 (Bethesda)">
        <title>Aegilops tauschii genome assembly Aet v5.0 features greater sequence contiguity and improved annotation.</title>
        <authorList>
            <person name="Wang L."/>
            <person name="Zhu T."/>
            <person name="Rodriguez J.C."/>
            <person name="Deal K.R."/>
            <person name="Dubcovsky J."/>
            <person name="McGuire P.E."/>
            <person name="Lux T."/>
            <person name="Spannagl M."/>
            <person name="Mayer K.F.X."/>
            <person name="Baldrich P."/>
            <person name="Meyers B.C."/>
            <person name="Huo N."/>
            <person name="Gu Y.Q."/>
            <person name="Zhou H."/>
            <person name="Devos K.M."/>
            <person name="Bennetzen J.L."/>
            <person name="Unver T."/>
            <person name="Budak H."/>
            <person name="Gulick P.J."/>
            <person name="Galiba G."/>
            <person name="Kalapos B."/>
            <person name="Nelson D.R."/>
            <person name="Li P."/>
            <person name="You F.M."/>
            <person name="Luo M.C."/>
            <person name="Dvorak J."/>
        </authorList>
    </citation>
    <scope>NUCLEOTIDE SEQUENCE [LARGE SCALE GENOMIC DNA]</scope>
    <source>
        <strain evidence="3">cv. AL8/78</strain>
    </source>
</reference>
<dbReference type="PANTHER" id="PTHR35546">
    <property type="entry name" value="F-BOX PROTEIN INTERACTION DOMAIN PROTEIN-RELATED"/>
    <property type="match status" value="1"/>
</dbReference>
<reference evidence="3" key="3">
    <citation type="journal article" date="2017" name="Nature">
        <title>Genome sequence of the progenitor of the wheat D genome Aegilops tauschii.</title>
        <authorList>
            <person name="Luo M.C."/>
            <person name="Gu Y.Q."/>
            <person name="Puiu D."/>
            <person name="Wang H."/>
            <person name="Twardziok S.O."/>
            <person name="Deal K.R."/>
            <person name="Huo N."/>
            <person name="Zhu T."/>
            <person name="Wang L."/>
            <person name="Wang Y."/>
            <person name="McGuire P.E."/>
            <person name="Liu S."/>
            <person name="Long H."/>
            <person name="Ramasamy R.K."/>
            <person name="Rodriguez J.C."/>
            <person name="Van S.L."/>
            <person name="Yuan L."/>
            <person name="Wang Z."/>
            <person name="Xia Z."/>
            <person name="Xiao L."/>
            <person name="Anderson O.D."/>
            <person name="Ouyang S."/>
            <person name="Liang Y."/>
            <person name="Zimin A.V."/>
            <person name="Pertea G."/>
            <person name="Qi P."/>
            <person name="Bennetzen J.L."/>
            <person name="Dai X."/>
            <person name="Dawson M.W."/>
            <person name="Muller H.G."/>
            <person name="Kugler K."/>
            <person name="Rivarola-Duarte L."/>
            <person name="Spannagl M."/>
            <person name="Mayer K.F.X."/>
            <person name="Lu F.H."/>
            <person name="Bevan M.W."/>
            <person name="Leroy P."/>
            <person name="Li P."/>
            <person name="You F.M."/>
            <person name="Sun Q."/>
            <person name="Liu Z."/>
            <person name="Lyons E."/>
            <person name="Wicker T."/>
            <person name="Salzberg S.L."/>
            <person name="Devos K.M."/>
            <person name="Dvorak J."/>
        </authorList>
    </citation>
    <scope>NUCLEOTIDE SEQUENCE [LARGE SCALE GENOMIC DNA]</scope>
    <source>
        <strain evidence="3">cv. AL8/78</strain>
    </source>
</reference>
<dbReference type="InterPro" id="IPR056592">
    <property type="entry name" value="Beta-prop_At3g26010-like"/>
</dbReference>
<dbReference type="InterPro" id="IPR001810">
    <property type="entry name" value="F-box_dom"/>
</dbReference>
<feature type="region of interest" description="Disordered" evidence="1">
    <location>
        <begin position="33"/>
        <end position="67"/>
    </location>
</feature>
<dbReference type="InterPro" id="IPR055290">
    <property type="entry name" value="At3g26010-like"/>
</dbReference>
<accession>A0A453CR24</accession>
<keyword evidence="4" id="KW-1185">Reference proteome</keyword>
<dbReference type="EnsemblPlants" id="AET2Gv20931500.5">
    <property type="protein sequence ID" value="AET2Gv20931500.5"/>
    <property type="gene ID" value="AET2Gv20931500"/>
</dbReference>
<dbReference type="Gramene" id="AET2Gv20931500.5">
    <property type="protein sequence ID" value="AET2Gv20931500.5"/>
    <property type="gene ID" value="AET2Gv20931500"/>
</dbReference>
<reference evidence="4" key="2">
    <citation type="journal article" date="2017" name="Nat. Plants">
        <title>The Aegilops tauschii genome reveals multiple impacts of transposons.</title>
        <authorList>
            <person name="Zhao G."/>
            <person name="Zou C."/>
            <person name="Li K."/>
            <person name="Wang K."/>
            <person name="Li T."/>
            <person name="Gao L."/>
            <person name="Zhang X."/>
            <person name="Wang H."/>
            <person name="Yang Z."/>
            <person name="Liu X."/>
            <person name="Jiang W."/>
            <person name="Mao L."/>
            <person name="Kong X."/>
            <person name="Jiao Y."/>
            <person name="Jia J."/>
        </authorList>
    </citation>
    <scope>NUCLEOTIDE SEQUENCE [LARGE SCALE GENOMIC DNA]</scope>
    <source>
        <strain evidence="4">cv. AL8/78</strain>
    </source>
</reference>
<evidence type="ECO:0000313" key="3">
    <source>
        <dbReference type="EnsemblPlants" id="AET2Gv20931500.5"/>
    </source>
</evidence>
<proteinExistence type="predicted"/>
<dbReference type="SMART" id="SM00256">
    <property type="entry name" value="FBOX"/>
    <property type="match status" value="1"/>
</dbReference>
<dbReference type="CDD" id="cd22157">
    <property type="entry name" value="F-box_AtFBW1-like"/>
    <property type="match status" value="1"/>
</dbReference>
<sequence length="466" mass="52421">SPICKNATVNRLIGYPSSIAAYAAEKRRRRRVLMDSGGLRRRRLKPSGAMEGKSSAKKKKVRTTNPPAEEAVTAAAASLLTEDLILEILSRLPARSVHRFKCVSPAWRDLIADPAHRKKLPQPLAGFLYSTYHGPDHRFYNFHFAKVPGGAAQPVDPSLSFLPSHEYWYVDQLDTCNGLLLCRAHKFPSSPSGDDDDPLEYHYIVCNPATGRWVGIPALPPVPAGRRVIARLAFDPAVPSHFHVLQFEDTEQDKYITGVTIYSSQTGAWNYRESRLPEKISLFAGLTSVFFQGMLHLYGLLYPVNTDYDAVLVAVDMEGKVWKTIGVPSGGLSFGLIGVSQRCLHYAATPLAPDDKKKKKKRKKKTDEDTTTVWYMKDYDSKEWVLKHSVSYDELRSMTGGEYRVAAFHPDCDTIFLDSFDADTLSSYDMQHRKFHRIRSLRKNKAAIFLPYVPLFSDSFAGVDRQ</sequence>
<dbReference type="Proteomes" id="UP000015105">
    <property type="component" value="Chromosome 2D"/>
</dbReference>
<evidence type="ECO:0000259" key="2">
    <source>
        <dbReference type="SMART" id="SM00256"/>
    </source>
</evidence>
<dbReference type="InterPro" id="IPR036047">
    <property type="entry name" value="F-box-like_dom_sf"/>
</dbReference>
<dbReference type="SUPFAM" id="SSF81383">
    <property type="entry name" value="F-box domain"/>
    <property type="match status" value="1"/>
</dbReference>
<organism evidence="3 4">
    <name type="scientific">Aegilops tauschii subsp. strangulata</name>
    <name type="common">Goatgrass</name>
    <dbReference type="NCBI Taxonomy" id="200361"/>
    <lineage>
        <taxon>Eukaryota</taxon>
        <taxon>Viridiplantae</taxon>
        <taxon>Streptophyta</taxon>
        <taxon>Embryophyta</taxon>
        <taxon>Tracheophyta</taxon>
        <taxon>Spermatophyta</taxon>
        <taxon>Magnoliopsida</taxon>
        <taxon>Liliopsida</taxon>
        <taxon>Poales</taxon>
        <taxon>Poaceae</taxon>
        <taxon>BOP clade</taxon>
        <taxon>Pooideae</taxon>
        <taxon>Triticodae</taxon>
        <taxon>Triticeae</taxon>
        <taxon>Triticinae</taxon>
        <taxon>Aegilops</taxon>
    </lineage>
</organism>
<evidence type="ECO:0000313" key="4">
    <source>
        <dbReference type="Proteomes" id="UP000015105"/>
    </source>
</evidence>
<dbReference type="Gene3D" id="1.20.1280.50">
    <property type="match status" value="1"/>
</dbReference>
<dbReference type="Pfam" id="PF00646">
    <property type="entry name" value="F-box"/>
    <property type="match status" value="1"/>
</dbReference>
<dbReference type="PANTHER" id="PTHR35546:SF39">
    <property type="entry name" value="GENOME ASSEMBLY, CHROMOSOME: II"/>
    <property type="match status" value="1"/>
</dbReference>
<feature type="domain" description="F-box" evidence="2">
    <location>
        <begin position="80"/>
        <end position="120"/>
    </location>
</feature>
<reference evidence="3" key="4">
    <citation type="submission" date="2019-03" db="UniProtKB">
        <authorList>
            <consortium name="EnsemblPlants"/>
        </authorList>
    </citation>
    <scope>IDENTIFICATION</scope>
</reference>
<evidence type="ECO:0000256" key="1">
    <source>
        <dbReference type="SAM" id="MobiDB-lite"/>
    </source>
</evidence>
<dbReference type="STRING" id="200361.A0A453CR24"/>
<dbReference type="AlphaFoldDB" id="A0A453CR24"/>
<dbReference type="Pfam" id="PF24750">
    <property type="entry name" value="b-prop_At3g26010-like"/>
    <property type="match status" value="1"/>
</dbReference>